<dbReference type="Proteomes" id="UP001180840">
    <property type="component" value="Unassembled WGS sequence"/>
</dbReference>
<dbReference type="SUPFAM" id="SSF55729">
    <property type="entry name" value="Acyl-CoA N-acyltransferases (Nat)"/>
    <property type="match status" value="1"/>
</dbReference>
<gene>
    <name evidence="4" type="ORF">J2S39_001244</name>
</gene>
<evidence type="ECO:0000259" key="3">
    <source>
        <dbReference type="PROSITE" id="PS51186"/>
    </source>
</evidence>
<dbReference type="InterPro" id="IPR000182">
    <property type="entry name" value="GNAT_dom"/>
</dbReference>
<feature type="domain" description="N-acetyltransferase" evidence="3">
    <location>
        <begin position="18"/>
        <end position="162"/>
    </location>
</feature>
<organism evidence="4 5">
    <name type="scientific">Corynebacterium guangdongense</name>
    <dbReference type="NCBI Taxonomy" id="1783348"/>
    <lineage>
        <taxon>Bacteria</taxon>
        <taxon>Bacillati</taxon>
        <taxon>Actinomycetota</taxon>
        <taxon>Actinomycetes</taxon>
        <taxon>Mycobacteriales</taxon>
        <taxon>Corynebacteriaceae</taxon>
        <taxon>Corynebacterium</taxon>
    </lineage>
</organism>
<keyword evidence="2" id="KW-0012">Acyltransferase</keyword>
<keyword evidence="1" id="KW-0808">Transferase</keyword>
<dbReference type="Gene3D" id="3.40.630.30">
    <property type="match status" value="1"/>
</dbReference>
<dbReference type="InterPro" id="IPR050832">
    <property type="entry name" value="Bact_Acetyltransf"/>
</dbReference>
<evidence type="ECO:0000256" key="2">
    <source>
        <dbReference type="ARBA" id="ARBA00023315"/>
    </source>
</evidence>
<dbReference type="PANTHER" id="PTHR43877:SF2">
    <property type="entry name" value="AMINOALKYLPHOSPHONATE N-ACETYLTRANSFERASE-RELATED"/>
    <property type="match status" value="1"/>
</dbReference>
<evidence type="ECO:0000313" key="4">
    <source>
        <dbReference type="EMBL" id="MDR7329568.1"/>
    </source>
</evidence>
<dbReference type="Pfam" id="PF00583">
    <property type="entry name" value="Acetyltransf_1"/>
    <property type="match status" value="1"/>
</dbReference>
<keyword evidence="5" id="KW-1185">Reference proteome</keyword>
<dbReference type="RefSeq" id="WP_290194465.1">
    <property type="nucleotide sequence ID" value="NZ_CP047654.1"/>
</dbReference>
<evidence type="ECO:0000256" key="1">
    <source>
        <dbReference type="ARBA" id="ARBA00022679"/>
    </source>
</evidence>
<sequence>MAEPRLIRTTIDSPEAKVLVDAISADYLERYGEREDIDPAEELARYPAELMTSPYGGFYLLELDGEIVAGGGFMYLDDETAEIKRVWTSAAHRRRGLSRRIITLLESEIVARGYRNAYLTTGPLQPEAKAMYLHLGFTPLYDTTVDSTELPYLGFEKVLAPDNPGVHVPKALGERAERHRRILAALEDPEAGPITRLRDL</sequence>
<dbReference type="InterPro" id="IPR016181">
    <property type="entry name" value="Acyl_CoA_acyltransferase"/>
</dbReference>
<name>A0ABU2A0A0_9CORY</name>
<dbReference type="PROSITE" id="PS51186">
    <property type="entry name" value="GNAT"/>
    <property type="match status" value="1"/>
</dbReference>
<dbReference type="EMBL" id="JAVDXZ010000001">
    <property type="protein sequence ID" value="MDR7329568.1"/>
    <property type="molecule type" value="Genomic_DNA"/>
</dbReference>
<dbReference type="PANTHER" id="PTHR43877">
    <property type="entry name" value="AMINOALKYLPHOSPHONATE N-ACETYLTRANSFERASE-RELATED-RELATED"/>
    <property type="match status" value="1"/>
</dbReference>
<evidence type="ECO:0000313" key="5">
    <source>
        <dbReference type="Proteomes" id="UP001180840"/>
    </source>
</evidence>
<proteinExistence type="predicted"/>
<dbReference type="CDD" id="cd04301">
    <property type="entry name" value="NAT_SF"/>
    <property type="match status" value="1"/>
</dbReference>
<comment type="caution">
    <text evidence="4">The sequence shown here is derived from an EMBL/GenBank/DDBJ whole genome shotgun (WGS) entry which is preliminary data.</text>
</comment>
<protein>
    <submittedName>
        <fullName evidence="4">GNAT superfamily N-acetyltransferase</fullName>
    </submittedName>
</protein>
<accession>A0ABU2A0A0</accession>
<reference evidence="4" key="1">
    <citation type="submission" date="2023-07" db="EMBL/GenBank/DDBJ databases">
        <title>Sequencing the genomes of 1000 actinobacteria strains.</title>
        <authorList>
            <person name="Klenk H.-P."/>
        </authorList>
    </citation>
    <scope>NUCLEOTIDE SEQUENCE</scope>
    <source>
        <strain evidence="4">DSM 107476</strain>
    </source>
</reference>